<organism evidence="1 2">
    <name type="scientific">Xenorhabdus khoisanae</name>
    <dbReference type="NCBI Taxonomy" id="880157"/>
    <lineage>
        <taxon>Bacteria</taxon>
        <taxon>Pseudomonadati</taxon>
        <taxon>Pseudomonadota</taxon>
        <taxon>Gammaproteobacteria</taxon>
        <taxon>Enterobacterales</taxon>
        <taxon>Morganellaceae</taxon>
        <taxon>Xenorhabdus</taxon>
    </lineage>
</organism>
<gene>
    <name evidence="1" type="ORF">AB204_02405</name>
</gene>
<name>A0A0J5FWV8_9GAMM</name>
<proteinExistence type="predicted"/>
<dbReference type="Proteomes" id="UP000036277">
    <property type="component" value="Unassembled WGS sequence"/>
</dbReference>
<dbReference type="AlphaFoldDB" id="A0A0J5FWV8"/>
<keyword evidence="2" id="KW-1185">Reference proteome</keyword>
<sequence>MMIVFNPDGYLLGRKSQLVTLFIMFFSVFYLSSCREVNIAEGIFDYTDKYCHVNDECIVNMKSITPFEWDYMYVIDNGFERKAVESFINLKIDGDLDIFSKIIFVKDNKLVYLEHYIDISGSEKTLVLNFDVRKKEKKYIKYYVISKDNANVLMKKEKVPDNRAYYWFSYANENQVARVD</sequence>
<evidence type="ECO:0000313" key="1">
    <source>
        <dbReference type="EMBL" id="KMJ46689.1"/>
    </source>
</evidence>
<dbReference type="OrthoDB" id="6447971at2"/>
<accession>A0A0J5FWV8</accession>
<evidence type="ECO:0000313" key="2">
    <source>
        <dbReference type="Proteomes" id="UP000036277"/>
    </source>
</evidence>
<dbReference type="EMBL" id="LFCV01000013">
    <property type="protein sequence ID" value="KMJ46689.1"/>
    <property type="molecule type" value="Genomic_DNA"/>
</dbReference>
<dbReference type="STRING" id="880157.AB204_02405"/>
<protein>
    <submittedName>
        <fullName evidence="1">Uncharacterized protein</fullName>
    </submittedName>
</protein>
<comment type="caution">
    <text evidence="1">The sequence shown here is derived from an EMBL/GenBank/DDBJ whole genome shotgun (WGS) entry which is preliminary data.</text>
</comment>
<dbReference type="RefSeq" id="WP_047961771.1">
    <property type="nucleotide sequence ID" value="NZ_CAWMBG010000013.1"/>
</dbReference>
<reference evidence="1 2" key="1">
    <citation type="submission" date="2015-06" db="EMBL/GenBank/DDBJ databases">
        <title>Draft Whole-Genome Sequence of the Entomopathogenic Bacterium Xenorhabdus khoisanae.</title>
        <authorList>
            <person name="Naidoo S."/>
            <person name="Featherston J."/>
            <person name="Gray V.M."/>
        </authorList>
    </citation>
    <scope>NUCLEOTIDE SEQUENCE [LARGE SCALE GENOMIC DNA]</scope>
    <source>
        <strain evidence="1 2">MCB</strain>
    </source>
</reference>
<dbReference type="PATRIC" id="fig|880157.4.peg.500"/>